<evidence type="ECO:0000313" key="2">
    <source>
        <dbReference type="Proteomes" id="UP000516314"/>
    </source>
</evidence>
<proteinExistence type="predicted"/>
<reference evidence="1 2" key="1">
    <citation type="submission" date="2020-09" db="EMBL/GenBank/DDBJ databases">
        <authorList>
            <person name="Ashkenazy H."/>
        </authorList>
    </citation>
    <scope>NUCLEOTIDE SEQUENCE [LARGE SCALE GENOMIC DNA]</scope>
    <source>
        <strain evidence="2">cv. Cdm-0</strain>
    </source>
</reference>
<dbReference type="EMBL" id="LR881470">
    <property type="protein sequence ID" value="CAD5334804.1"/>
    <property type="molecule type" value="Genomic_DNA"/>
</dbReference>
<sequence>MVDCSKLLWYSISLSQYLKRLMTFDAQLLGYTSSLSNVDSIPMLSGSNFSEWKEHLLLVLALMDLDLSLMTERPSSPKELKHWDRSNRVSIMIMKIRIPQGFRGVVPDDVTTAKDFLASLENFFAKNEEAERSRVQAESSSMSYIENENVRELIMRMKTLGAKRKRLGINNSFSNDMMLAHCAVKMLPLQYISLKNVYSCLEGKFVNENGRWHTGEIWSTKELISRCDMEEETLRTEIADEARKREQ</sequence>
<name>A0A7G2FHV7_ARATH</name>
<organism evidence="1 2">
    <name type="scientific">Arabidopsis thaliana</name>
    <name type="common">Mouse-ear cress</name>
    <dbReference type="NCBI Taxonomy" id="3702"/>
    <lineage>
        <taxon>Eukaryota</taxon>
        <taxon>Viridiplantae</taxon>
        <taxon>Streptophyta</taxon>
        <taxon>Embryophyta</taxon>
        <taxon>Tracheophyta</taxon>
        <taxon>Spermatophyta</taxon>
        <taxon>Magnoliopsida</taxon>
        <taxon>eudicotyledons</taxon>
        <taxon>Gunneridae</taxon>
        <taxon>Pentapetalae</taxon>
        <taxon>rosids</taxon>
        <taxon>malvids</taxon>
        <taxon>Brassicales</taxon>
        <taxon>Brassicaceae</taxon>
        <taxon>Camelineae</taxon>
        <taxon>Arabidopsis</taxon>
    </lineage>
</organism>
<protein>
    <submittedName>
        <fullName evidence="1">(thale cress) hypothetical protein</fullName>
    </submittedName>
</protein>
<gene>
    <name evidence="1" type="ORF">AT9943_LOCUS22088</name>
</gene>
<dbReference type="Proteomes" id="UP000516314">
    <property type="component" value="Chromosome 5"/>
</dbReference>
<accession>A0A7G2FHV7</accession>
<dbReference type="AlphaFoldDB" id="A0A7G2FHV7"/>
<evidence type="ECO:0000313" key="1">
    <source>
        <dbReference type="EMBL" id="CAD5334804.1"/>
    </source>
</evidence>